<dbReference type="EMBL" id="SHKW01000001">
    <property type="protein sequence ID" value="RZU43239.1"/>
    <property type="molecule type" value="Genomic_DNA"/>
</dbReference>
<evidence type="ECO:0000313" key="2">
    <source>
        <dbReference type="Proteomes" id="UP000292958"/>
    </source>
</evidence>
<accession>A0A4Q7Z170</accession>
<gene>
    <name evidence="1" type="ORF">BDD14_4876</name>
</gene>
<keyword evidence="2" id="KW-1185">Reference proteome</keyword>
<proteinExistence type="predicted"/>
<comment type="caution">
    <text evidence="1">The sequence shown here is derived from an EMBL/GenBank/DDBJ whole genome shotgun (WGS) entry which is preliminary data.</text>
</comment>
<dbReference type="AlphaFoldDB" id="A0A4Q7Z170"/>
<sequence length="48" mass="5595">MNYEYRYRSLEVATSGFTRHSIPTHSTLVVEQFLGSDQIYLFNSILPI</sequence>
<dbReference type="Proteomes" id="UP000292958">
    <property type="component" value="Unassembled WGS sequence"/>
</dbReference>
<protein>
    <submittedName>
        <fullName evidence="1">Uncharacterized protein</fullName>
    </submittedName>
</protein>
<evidence type="ECO:0000313" key="1">
    <source>
        <dbReference type="EMBL" id="RZU43239.1"/>
    </source>
</evidence>
<name>A0A4Q7Z170_9BACT</name>
<reference evidence="1 2" key="1">
    <citation type="submission" date="2019-02" db="EMBL/GenBank/DDBJ databases">
        <title>Genomic Encyclopedia of Archaeal and Bacterial Type Strains, Phase II (KMG-II): from individual species to whole genera.</title>
        <authorList>
            <person name="Goeker M."/>
        </authorList>
    </citation>
    <scope>NUCLEOTIDE SEQUENCE [LARGE SCALE GENOMIC DNA]</scope>
    <source>
        <strain evidence="1 2">DSM 18101</strain>
    </source>
</reference>
<organism evidence="1 2">
    <name type="scientific">Edaphobacter modestus</name>
    <dbReference type="NCBI Taxonomy" id="388466"/>
    <lineage>
        <taxon>Bacteria</taxon>
        <taxon>Pseudomonadati</taxon>
        <taxon>Acidobacteriota</taxon>
        <taxon>Terriglobia</taxon>
        <taxon>Terriglobales</taxon>
        <taxon>Acidobacteriaceae</taxon>
        <taxon>Edaphobacter</taxon>
    </lineage>
</organism>